<dbReference type="Pfam" id="PF00094">
    <property type="entry name" value="VWD"/>
    <property type="match status" value="1"/>
</dbReference>
<dbReference type="Gene3D" id="2.60.40.2030">
    <property type="match status" value="4"/>
</dbReference>
<keyword evidence="3" id="KW-0732">Signal</keyword>
<evidence type="ECO:0000256" key="4">
    <source>
        <dbReference type="ARBA" id="ARBA00022737"/>
    </source>
</evidence>
<dbReference type="PANTHER" id="PTHR46682">
    <property type="entry name" value="ADHESION G-PROTEIN COUPLED RECEPTOR V1"/>
    <property type="match status" value="1"/>
</dbReference>
<dbReference type="InterPro" id="IPR026919">
    <property type="entry name" value="ADGRV1"/>
</dbReference>
<feature type="region of interest" description="Disordered" evidence="6">
    <location>
        <begin position="2188"/>
        <end position="2227"/>
    </location>
</feature>
<organism evidence="8 9">
    <name type="scientific">Methylomonas rivi</name>
    <dbReference type="NCBI Taxonomy" id="2952226"/>
    <lineage>
        <taxon>Bacteria</taxon>
        <taxon>Pseudomonadati</taxon>
        <taxon>Pseudomonadota</taxon>
        <taxon>Gammaproteobacteria</taxon>
        <taxon>Methylococcales</taxon>
        <taxon>Methylococcaceae</taxon>
        <taxon>Methylomonas</taxon>
    </lineage>
</organism>
<sequence length="2442" mass="255122">MRVDDDWTSDLPFTTSLDAPLIPDGGYALGDLFSSDDTDSYRVSVLAGASYVFTLRRDETFRPGVDNAELVFHNSDYSIYFTDQFDESGVARVVYWAETDDELFLDVMGWSEIGGGYRLEVLNLSETTGSFDSFGEGDFVLSKNARLTSSLDLDGSFPETEKYAVDVRAGEAFSAFLGSDQQAAEPLVRNPWVNTYVNIYMVPGVTAAELELQDPQAILSTAEFLATVSFIDSHIGEADIVASDDGALFIEVYTDPDQSFYTGDYFFVLDGPGSAVYRESTELGGVDDPFAPSVSGFGPFLIAPGEGYAGNLAGGGDEDKFSANFSANSAYVATLVGIGIDPLIAPSIGTSTAISFGPVVSTGFSAGPHVSQSNLWTSEAGDVSFFLIDNVYTDFRGTRGGNGGDYRFSLLEARAVEGTVDEIPGSSGLVAGLDAEPLQIGEAVTGGLQFGGDADEFRLTTPGDAYFMVTLAASGPTPLTGQTLRIRREDATTGETAFIRGLGTSASYPNDISLSFGGLGGDNLIIDVSGFDASRTGDYLLSVVQVFDTVGDDVSTSASITTDKPVYGVIEAGADEDWFRTTFDAGTEYTVSIDARGFQDFPPALTVRDASGSVVESFAKTDYPSDLAAVFTPTFDGIGYITVGIAGTDPRNEPGGDYYLSLAADDSGGGGSTTFLQVTGDTTIEGDAGGGGTLDFVITRSGAVDGETTVNWHIEAGSADASDVVGGLPQFGTSVFATGERTTSVSVDVAGDDTPEFDEDLMLIIDDATGDAQVEIVNTSATGTIENDDELPSVSVEAVREIVVEGKGIRALDFSGGSSSFDFFPPRGGNGSGDALEFRITRDGPVDTALTVDYSVVLGDVAPRQYVIQEWQQFNSFGSWSLTGNYHATATTATTFAEQTRAEPDIISQSFSGTFDLLGADAAYSLNDSDVLPSIFSIGEEFELFSAENSGAIPASFTGGVLTGNYESAFDVALDLAITEISLGEIDIVSSISNYFSRPSVVTAGESYALNLGTGVGLYHSLSTEPFSFGDLGIGLELDAEVSLQGLTLNAFGSEVYNFGDVNLLGASAYIPLIDLLSADSFEFEVLDGVIATLQIPDGSGSPETGRGHSPTGTESVSVAVAEEVASLEFQFLEILDNAIPALDLFQEDETIMLSGAQLTLNYVLLNMFARLGYNLVSEYVFTPELTVTGSLDGNEFDLSGGSFSATAPGSDSGSIDGSLSYALGGTLSASYSLVPIGSLGFEALKAEIMATENMLGSTFHASVGPLFGSSVSFGLPGTIDLFEIDLIELSSDLFTPVEVYFSIPVRAEDKPEDAITAGSITFAPGETEKIVTLDILRDSNPEANQDVLFRLDAARTPGGGLVEIVNGEATATVVDDDDIVSLLFPRREFDFWGDPHIVTIDGLAYDFQTVGEFTIFEAVGEGGFTVQGRTAPTPGSDVASQITAIATEISGSRIMIDITRDTPLLINGVETTVDLSPGFVNVGDGAVYYDGQAYVLQTAAGDEIMVGIYDGFLGVCFFLSDMASEARSIRGLFGDGDGDRSNDIALPDGTVIDQPLLFEQLYGDFADAWRVTDETSLFHYEFGESTADFTDFSFPRFSVGLDDLPADVVAAATAVVDALEGLDPGLRDSAILDYALTGNLDYVEAAGNVAGVPLEQVAESESETPPLLGVSALTPLVSEADGELKFLIWRTGPLDEAITVGLTLGGNVAGVQLPPESVQLSAGEDSAAVTLAITPDDLAGPDRDLELTIIAGDEALKITSATAMARVLDDDTPALPGLSLEAAAESVNEEETVTFGLSLTSPSDAEIWVDLGLVATPGSTAVDAADLLEGVDARFDVVFAPGETEKTVTLLTRDDQAREDDELLTLRVLGVIGAESIVGQASTLVVDNDSNNAPVATPLDPLNVDENAPPVLIGPLDSIVDPDGGALTVEEIQVTGELDASGALTQVDGDIVFDAFFFAGQLGAGDIARFEVSWTAKDAEGATVAQRQEIAVNGLTGPFTFYEDNDRDAFGGTSINAYSLGEGIVAVGGDPDDNDPTVFPVPPNDPPTANPIDAGIIDEDGAVVSIDLLADASATDIDGGVLGVADVAVEDANSNPVAFGLLGSVVTLDPSQFAATLNTGDNLAVNIVYKVTDGQGGSTPNIGALEISGLDGPFTWFRDGDGDGIGVDNDATNQTAYEMPEGTAAIAGDLDDGDDSIFPGASEINDGKDNDQDGETDEDNTAPVAQTDSFTVAVNSSLKIAVSDLLANDADAEGDSLKVVSVSAAENGSVQLDDKGDADSGNDEIAFTPNAGFTGGASFEYTLSDGFGGTDSGKVNLDVLSNEPSINSIIGTAGSDYLVGTNDPDLIRSLAGSYDRMLGGAGEDIFVFGEETYNGIRERDVIMDYEVGVDTIVFDNATDIGSIRATSTGAVIFMNDDLDAIYVIGQGVTPDNLTISTDLWL</sequence>
<evidence type="ECO:0000256" key="5">
    <source>
        <dbReference type="ARBA" id="ARBA00022837"/>
    </source>
</evidence>
<evidence type="ECO:0000256" key="3">
    <source>
        <dbReference type="ARBA" id="ARBA00022729"/>
    </source>
</evidence>
<dbReference type="Gene3D" id="2.150.10.10">
    <property type="entry name" value="Serralysin-like metalloprotease, C-terminal"/>
    <property type="match status" value="1"/>
</dbReference>
<name>A0ABT1U735_9GAMM</name>
<dbReference type="SUPFAM" id="SSF141072">
    <property type="entry name" value="CalX-like"/>
    <property type="match status" value="4"/>
</dbReference>
<dbReference type="InterPro" id="IPR001846">
    <property type="entry name" value="VWF_type-D"/>
</dbReference>
<feature type="domain" description="VWFD" evidence="7">
    <location>
        <begin position="1388"/>
        <end position="1578"/>
    </location>
</feature>
<dbReference type="SUPFAM" id="SSF51120">
    <property type="entry name" value="beta-Roll"/>
    <property type="match status" value="1"/>
</dbReference>
<keyword evidence="4" id="KW-0677">Repeat</keyword>
<proteinExistence type="predicted"/>
<accession>A0ABT1U735</accession>
<keyword evidence="9" id="KW-1185">Reference proteome</keyword>
<evidence type="ECO:0000313" key="9">
    <source>
        <dbReference type="Proteomes" id="UP001524586"/>
    </source>
</evidence>
<evidence type="ECO:0000313" key="8">
    <source>
        <dbReference type="EMBL" id="MCQ8129625.1"/>
    </source>
</evidence>
<dbReference type="Pfam" id="PF03160">
    <property type="entry name" value="Calx-beta"/>
    <property type="match status" value="4"/>
</dbReference>
<dbReference type="Proteomes" id="UP001524586">
    <property type="component" value="Unassembled WGS sequence"/>
</dbReference>
<keyword evidence="2" id="KW-0964">Secreted</keyword>
<comment type="subcellular location">
    <subcellularLocation>
        <location evidence="1">Secreted</location>
    </subcellularLocation>
</comment>
<dbReference type="InterPro" id="IPR003644">
    <property type="entry name" value="Calx_beta"/>
</dbReference>
<dbReference type="PANTHER" id="PTHR46682:SF1">
    <property type="entry name" value="ADHESION G-PROTEIN COUPLED RECEPTOR V1"/>
    <property type="match status" value="1"/>
</dbReference>
<gene>
    <name evidence="8" type="ORF">NP596_14270</name>
</gene>
<evidence type="ECO:0000256" key="1">
    <source>
        <dbReference type="ARBA" id="ARBA00004613"/>
    </source>
</evidence>
<reference evidence="8 9" key="1">
    <citation type="submission" date="2022-07" db="EMBL/GenBank/DDBJ databases">
        <title>Methylomonas rivi sp. nov., Methylomonas rosea sp. nov., Methylomonas aureus sp. nov. and Methylomonas subterranea sp. nov., four novel methanotrophs isolated from a freshwater creek and the deep terrestrial subsurface.</title>
        <authorList>
            <person name="Abin C."/>
            <person name="Sankaranarayanan K."/>
            <person name="Garner C."/>
            <person name="Sindelar R."/>
            <person name="Kotary K."/>
            <person name="Garner R."/>
            <person name="Barclay S."/>
            <person name="Lawson P."/>
            <person name="Krumholz L."/>
        </authorList>
    </citation>
    <scope>NUCLEOTIDE SEQUENCE [LARGE SCALE GENOMIC DNA]</scope>
    <source>
        <strain evidence="8 9">WSC-6</strain>
    </source>
</reference>
<keyword evidence="5" id="KW-0106">Calcium</keyword>
<dbReference type="Gene3D" id="2.60.120.380">
    <property type="match status" value="1"/>
</dbReference>
<dbReference type="InterPro" id="IPR011049">
    <property type="entry name" value="Serralysin-like_metalloprot_C"/>
</dbReference>
<dbReference type="Gene3D" id="2.60.40.3440">
    <property type="match status" value="1"/>
</dbReference>
<evidence type="ECO:0000256" key="6">
    <source>
        <dbReference type="SAM" id="MobiDB-lite"/>
    </source>
</evidence>
<dbReference type="PROSITE" id="PS51233">
    <property type="entry name" value="VWFD"/>
    <property type="match status" value="1"/>
</dbReference>
<dbReference type="EMBL" id="JANIBK010000085">
    <property type="protein sequence ID" value="MCQ8129625.1"/>
    <property type="molecule type" value="Genomic_DNA"/>
</dbReference>
<evidence type="ECO:0000256" key="2">
    <source>
        <dbReference type="ARBA" id="ARBA00022525"/>
    </source>
</evidence>
<dbReference type="InterPro" id="IPR013858">
    <property type="entry name" value="Peptidase_M10B_C"/>
</dbReference>
<dbReference type="Pfam" id="PF17963">
    <property type="entry name" value="Big_9"/>
    <property type="match status" value="1"/>
</dbReference>
<dbReference type="InterPro" id="IPR038081">
    <property type="entry name" value="CalX-like_sf"/>
</dbReference>
<comment type="caution">
    <text evidence="8">The sequence shown here is derived from an EMBL/GenBank/DDBJ whole genome shotgun (WGS) entry which is preliminary data.</text>
</comment>
<dbReference type="RefSeq" id="WP_256616057.1">
    <property type="nucleotide sequence ID" value="NZ_JANIBK010000085.1"/>
</dbReference>
<protein>
    <submittedName>
        <fullName evidence="8">Cadherin-like domain-containing protein</fullName>
    </submittedName>
</protein>
<evidence type="ECO:0000259" key="7">
    <source>
        <dbReference type="PROSITE" id="PS51233"/>
    </source>
</evidence>
<dbReference type="Pfam" id="PF08548">
    <property type="entry name" value="Peptidase_M10_C"/>
    <property type="match status" value="1"/>
</dbReference>